<keyword evidence="4" id="KW-0808">Transferase</keyword>
<dbReference type="EC" id="2.1.1.72" evidence="2"/>
<dbReference type="PANTHER" id="PTHR30481">
    <property type="entry name" value="DNA ADENINE METHYLASE"/>
    <property type="match status" value="1"/>
</dbReference>
<dbReference type="GO" id="GO:0006298">
    <property type="term" value="P:mismatch repair"/>
    <property type="evidence" value="ECO:0007669"/>
    <property type="project" value="TreeGrafter"/>
</dbReference>
<dbReference type="Pfam" id="PF02086">
    <property type="entry name" value="MethyltransfD12"/>
    <property type="match status" value="1"/>
</dbReference>
<dbReference type="GO" id="GO:0032259">
    <property type="term" value="P:methylation"/>
    <property type="evidence" value="ECO:0007669"/>
    <property type="project" value="UniProtKB-KW"/>
</dbReference>
<comment type="similarity">
    <text evidence="1">Belongs to the N(4)/N(6)-methyltransferase family.</text>
</comment>
<organism evidence="7">
    <name type="scientific">uncultured Caudovirales phage</name>
    <dbReference type="NCBI Taxonomy" id="2100421"/>
    <lineage>
        <taxon>Viruses</taxon>
        <taxon>Duplodnaviria</taxon>
        <taxon>Heunggongvirae</taxon>
        <taxon>Uroviricota</taxon>
        <taxon>Caudoviricetes</taxon>
        <taxon>Peduoviridae</taxon>
        <taxon>Maltschvirus</taxon>
        <taxon>Maltschvirus maltsch</taxon>
    </lineage>
</organism>
<evidence type="ECO:0000256" key="4">
    <source>
        <dbReference type="ARBA" id="ARBA00022679"/>
    </source>
</evidence>
<protein>
    <recommendedName>
        <fullName evidence="2">site-specific DNA-methyltransferase (adenine-specific)</fullName>
        <ecNumber evidence="2">2.1.1.72</ecNumber>
    </recommendedName>
</protein>
<name>A0A6J5RXY9_9CAUD</name>
<dbReference type="GO" id="GO:0009007">
    <property type="term" value="F:site-specific DNA-methyltransferase (adenine-specific) activity"/>
    <property type="evidence" value="ECO:0007669"/>
    <property type="project" value="UniProtKB-EC"/>
</dbReference>
<dbReference type="GO" id="GO:1904047">
    <property type="term" value="F:S-adenosyl-L-methionine binding"/>
    <property type="evidence" value="ECO:0007669"/>
    <property type="project" value="TreeGrafter"/>
</dbReference>
<dbReference type="PRINTS" id="PR00505">
    <property type="entry name" value="D12N6MTFRASE"/>
</dbReference>
<keyword evidence="3 7" id="KW-0489">Methyltransferase</keyword>
<dbReference type="InterPro" id="IPR023095">
    <property type="entry name" value="Ade_MeTrfase_dom_2"/>
</dbReference>
<dbReference type="GO" id="GO:0009307">
    <property type="term" value="P:DNA restriction-modification system"/>
    <property type="evidence" value="ECO:0007669"/>
    <property type="project" value="InterPro"/>
</dbReference>
<reference evidence="7" key="1">
    <citation type="submission" date="2020-05" db="EMBL/GenBank/DDBJ databases">
        <authorList>
            <person name="Chiriac C."/>
            <person name="Salcher M."/>
            <person name="Ghai R."/>
            <person name="Kavagutti S V."/>
        </authorList>
    </citation>
    <scope>NUCLEOTIDE SEQUENCE</scope>
</reference>
<proteinExistence type="inferred from homology"/>
<dbReference type="PANTHER" id="PTHR30481:SF2">
    <property type="entry name" value="SITE-SPECIFIC DNA-METHYLTRANSFERASE (ADENINE-SPECIFIC)"/>
    <property type="match status" value="1"/>
</dbReference>
<dbReference type="GO" id="GO:0043565">
    <property type="term" value="F:sequence-specific DNA binding"/>
    <property type="evidence" value="ECO:0007669"/>
    <property type="project" value="TreeGrafter"/>
</dbReference>
<evidence type="ECO:0000256" key="1">
    <source>
        <dbReference type="ARBA" id="ARBA00006594"/>
    </source>
</evidence>
<evidence type="ECO:0000256" key="2">
    <source>
        <dbReference type="ARBA" id="ARBA00011900"/>
    </source>
</evidence>
<gene>
    <name evidence="7" type="ORF">UFOVP1290_434</name>
</gene>
<dbReference type="EMBL" id="LR797252">
    <property type="protein sequence ID" value="CAB4196914.1"/>
    <property type="molecule type" value="Genomic_DNA"/>
</dbReference>
<dbReference type="InterPro" id="IPR029063">
    <property type="entry name" value="SAM-dependent_MTases_sf"/>
</dbReference>
<dbReference type="Gene3D" id="1.10.1020.10">
    <property type="entry name" value="Adenine-specific Methyltransferase, Domain 2"/>
    <property type="match status" value="1"/>
</dbReference>
<accession>A0A6J5RXY9</accession>
<keyword evidence="5" id="KW-0949">S-adenosyl-L-methionine</keyword>
<dbReference type="Gene3D" id="3.40.50.150">
    <property type="entry name" value="Vaccinia Virus protein VP39"/>
    <property type="match status" value="1"/>
</dbReference>
<evidence type="ECO:0000256" key="5">
    <source>
        <dbReference type="ARBA" id="ARBA00022691"/>
    </source>
</evidence>
<comment type="catalytic activity">
    <reaction evidence="6">
        <text>a 2'-deoxyadenosine in DNA + S-adenosyl-L-methionine = an N(6)-methyl-2'-deoxyadenosine in DNA + S-adenosyl-L-homocysteine + H(+)</text>
        <dbReference type="Rhea" id="RHEA:15197"/>
        <dbReference type="Rhea" id="RHEA-COMP:12418"/>
        <dbReference type="Rhea" id="RHEA-COMP:12419"/>
        <dbReference type="ChEBI" id="CHEBI:15378"/>
        <dbReference type="ChEBI" id="CHEBI:57856"/>
        <dbReference type="ChEBI" id="CHEBI:59789"/>
        <dbReference type="ChEBI" id="CHEBI:90615"/>
        <dbReference type="ChEBI" id="CHEBI:90616"/>
        <dbReference type="EC" id="2.1.1.72"/>
    </reaction>
</comment>
<dbReference type="InterPro" id="IPR012263">
    <property type="entry name" value="M_m6A_EcoRV"/>
</dbReference>
<dbReference type="PIRSF" id="PIRSF000398">
    <property type="entry name" value="M_m6A_EcoRV"/>
    <property type="match status" value="1"/>
</dbReference>
<evidence type="ECO:0000256" key="3">
    <source>
        <dbReference type="ARBA" id="ARBA00022603"/>
    </source>
</evidence>
<sequence>MHLSPMRYPGSKTKLLPIINEYLDKTLVNSKYFVDVFVGGGSVLLDVAKRYPKIELFANDKDYSIYSFWKIVGGTDSKKLSDLLGLMAQPVTLEHFYKLRSAKANDDVDSAYRAIFFNRTCFSGIVNSGPIGGKEQKSKYTVDCRYNFKKLKDKILACNKLLSGRLTIENEDFSNCKSLLLSDSTIYLDPPYVDAGKELYPVYMNNLEHQNLGDILLSKKNWVLSYDDSNIIRRIYQNCNIYNTDAKYCINGAKTTWSPKNELIITPKF</sequence>
<dbReference type="InterPro" id="IPR012327">
    <property type="entry name" value="MeTrfase_D12"/>
</dbReference>
<evidence type="ECO:0000256" key="6">
    <source>
        <dbReference type="ARBA" id="ARBA00047942"/>
    </source>
</evidence>
<evidence type="ECO:0000313" key="7">
    <source>
        <dbReference type="EMBL" id="CAB4196914.1"/>
    </source>
</evidence>
<dbReference type="SUPFAM" id="SSF53335">
    <property type="entry name" value="S-adenosyl-L-methionine-dependent methyltransferases"/>
    <property type="match status" value="1"/>
</dbReference>